<dbReference type="AlphaFoldDB" id="A0A9Q0GFI9"/>
<comment type="caution">
    <text evidence="3">The sequence shown here is derived from an EMBL/GenBank/DDBJ whole genome shotgun (WGS) entry which is preliminary data.</text>
</comment>
<evidence type="ECO:0000313" key="3">
    <source>
        <dbReference type="EMBL" id="KAJ4849130.1"/>
    </source>
</evidence>
<keyword evidence="2" id="KW-0472">Membrane</keyword>
<proteinExistence type="predicted"/>
<reference evidence="3" key="1">
    <citation type="submission" date="2022-02" db="EMBL/GenBank/DDBJ databases">
        <authorList>
            <person name="Henning P.M."/>
            <person name="McCubbin A.G."/>
            <person name="Shore J.S."/>
        </authorList>
    </citation>
    <scope>NUCLEOTIDE SEQUENCE</scope>
    <source>
        <strain evidence="3">F60SS</strain>
        <tissue evidence="3">Leaves</tissue>
    </source>
</reference>
<accession>A0A9Q0GFI9</accession>
<gene>
    <name evidence="3" type="ORF">Tsubulata_033738</name>
</gene>
<sequence length="224" mass="25536">MASSAGVDKDKTFHQMVAVAARRAQAKAKARAEADAEFEARVKAEAEAEFEAEAAAESSSSGGEQPLDGLGWIRGGLEGWSLSGWSLVDLTDVGHRPCCVHFNVGCWGSHTSKEDHPYRSFLCSFSSDDEEEEDEEEKKKRKEKELAESKRRREEDNGGFNFFEARRQQLIKRFGMEEFEEIERYVDRTNFIYNASNTVSFLSIILLITYYYYVLLLFLMCYLS</sequence>
<keyword evidence="2" id="KW-0812">Transmembrane</keyword>
<evidence type="ECO:0000313" key="4">
    <source>
        <dbReference type="Proteomes" id="UP001141552"/>
    </source>
</evidence>
<evidence type="ECO:0000256" key="1">
    <source>
        <dbReference type="SAM" id="MobiDB-lite"/>
    </source>
</evidence>
<reference evidence="3" key="2">
    <citation type="journal article" date="2023" name="Plants (Basel)">
        <title>Annotation of the Turnera subulata (Passifloraceae) Draft Genome Reveals the S-Locus Evolved after the Divergence of Turneroideae from Passifloroideae in a Stepwise Manner.</title>
        <authorList>
            <person name="Henning P.M."/>
            <person name="Roalson E.H."/>
            <person name="Mir W."/>
            <person name="McCubbin A.G."/>
            <person name="Shore J.S."/>
        </authorList>
    </citation>
    <scope>NUCLEOTIDE SEQUENCE</scope>
    <source>
        <strain evidence="3">F60SS</strain>
    </source>
</reference>
<keyword evidence="4" id="KW-1185">Reference proteome</keyword>
<name>A0A9Q0GFI9_9ROSI</name>
<feature type="transmembrane region" description="Helical" evidence="2">
    <location>
        <begin position="201"/>
        <end position="223"/>
    </location>
</feature>
<protein>
    <submittedName>
        <fullName evidence="3">Uncharacterized protein</fullName>
    </submittedName>
</protein>
<evidence type="ECO:0000256" key="2">
    <source>
        <dbReference type="SAM" id="Phobius"/>
    </source>
</evidence>
<feature type="compositionally biased region" description="Basic and acidic residues" evidence="1">
    <location>
        <begin position="143"/>
        <end position="152"/>
    </location>
</feature>
<dbReference type="EMBL" id="JAKUCV010000693">
    <property type="protein sequence ID" value="KAJ4849130.1"/>
    <property type="molecule type" value="Genomic_DNA"/>
</dbReference>
<feature type="region of interest" description="Disordered" evidence="1">
    <location>
        <begin position="132"/>
        <end position="152"/>
    </location>
</feature>
<dbReference type="Proteomes" id="UP001141552">
    <property type="component" value="Unassembled WGS sequence"/>
</dbReference>
<organism evidence="3 4">
    <name type="scientific">Turnera subulata</name>
    <dbReference type="NCBI Taxonomy" id="218843"/>
    <lineage>
        <taxon>Eukaryota</taxon>
        <taxon>Viridiplantae</taxon>
        <taxon>Streptophyta</taxon>
        <taxon>Embryophyta</taxon>
        <taxon>Tracheophyta</taxon>
        <taxon>Spermatophyta</taxon>
        <taxon>Magnoliopsida</taxon>
        <taxon>eudicotyledons</taxon>
        <taxon>Gunneridae</taxon>
        <taxon>Pentapetalae</taxon>
        <taxon>rosids</taxon>
        <taxon>fabids</taxon>
        <taxon>Malpighiales</taxon>
        <taxon>Passifloraceae</taxon>
        <taxon>Turnera</taxon>
    </lineage>
</organism>
<keyword evidence="2" id="KW-1133">Transmembrane helix</keyword>